<organism evidence="1 2">
    <name type="scientific">Pluteus cervinus</name>
    <dbReference type="NCBI Taxonomy" id="181527"/>
    <lineage>
        <taxon>Eukaryota</taxon>
        <taxon>Fungi</taxon>
        <taxon>Dikarya</taxon>
        <taxon>Basidiomycota</taxon>
        <taxon>Agaricomycotina</taxon>
        <taxon>Agaricomycetes</taxon>
        <taxon>Agaricomycetidae</taxon>
        <taxon>Agaricales</taxon>
        <taxon>Pluteineae</taxon>
        <taxon>Pluteaceae</taxon>
        <taxon>Pluteus</taxon>
    </lineage>
</organism>
<accession>A0ACD3ACR6</accession>
<sequence length="211" mass="24164">SAYNEGKGIKMTIVFTPLSSPDPSKKRRANAKPTPIMKINNFFHGELSFPDALNEIFLVLDQVDLLEDSQLFQGKDLDNEDRDSFILTYTVPRRVSTAVQINDAKDFGEMLDEATYKDAAKVKFFVVEQKGEKGDEDEDSDEEEDQRARKKKKAGPSAEEVEQNRIIRELEQKYHCEDRSCRKTPCYVTGPKAFHVHLTFQHLQFWSAGIV</sequence>
<proteinExistence type="predicted"/>
<evidence type="ECO:0000313" key="1">
    <source>
        <dbReference type="EMBL" id="TFK63535.1"/>
    </source>
</evidence>
<gene>
    <name evidence="1" type="ORF">BDN72DRAFT_720902</name>
</gene>
<evidence type="ECO:0000313" key="2">
    <source>
        <dbReference type="Proteomes" id="UP000308600"/>
    </source>
</evidence>
<feature type="non-terminal residue" evidence="1">
    <location>
        <position position="1"/>
    </location>
</feature>
<dbReference type="EMBL" id="ML208518">
    <property type="protein sequence ID" value="TFK63535.1"/>
    <property type="molecule type" value="Genomic_DNA"/>
</dbReference>
<keyword evidence="2" id="KW-1185">Reference proteome</keyword>
<name>A0ACD3ACR6_9AGAR</name>
<protein>
    <submittedName>
        <fullName evidence="1">Uncharacterized protein</fullName>
    </submittedName>
</protein>
<feature type="non-terminal residue" evidence="1">
    <location>
        <position position="211"/>
    </location>
</feature>
<reference evidence="1 2" key="1">
    <citation type="journal article" date="2019" name="Nat. Ecol. Evol.">
        <title>Megaphylogeny resolves global patterns of mushroom evolution.</title>
        <authorList>
            <person name="Varga T."/>
            <person name="Krizsan K."/>
            <person name="Foldi C."/>
            <person name="Dima B."/>
            <person name="Sanchez-Garcia M."/>
            <person name="Sanchez-Ramirez S."/>
            <person name="Szollosi G.J."/>
            <person name="Szarkandi J.G."/>
            <person name="Papp V."/>
            <person name="Albert L."/>
            <person name="Andreopoulos W."/>
            <person name="Angelini C."/>
            <person name="Antonin V."/>
            <person name="Barry K.W."/>
            <person name="Bougher N.L."/>
            <person name="Buchanan P."/>
            <person name="Buyck B."/>
            <person name="Bense V."/>
            <person name="Catcheside P."/>
            <person name="Chovatia M."/>
            <person name="Cooper J."/>
            <person name="Damon W."/>
            <person name="Desjardin D."/>
            <person name="Finy P."/>
            <person name="Geml J."/>
            <person name="Haridas S."/>
            <person name="Hughes K."/>
            <person name="Justo A."/>
            <person name="Karasinski D."/>
            <person name="Kautmanova I."/>
            <person name="Kiss B."/>
            <person name="Kocsube S."/>
            <person name="Kotiranta H."/>
            <person name="LaButti K.M."/>
            <person name="Lechner B.E."/>
            <person name="Liimatainen K."/>
            <person name="Lipzen A."/>
            <person name="Lukacs Z."/>
            <person name="Mihaltcheva S."/>
            <person name="Morgado L.N."/>
            <person name="Niskanen T."/>
            <person name="Noordeloos M.E."/>
            <person name="Ohm R.A."/>
            <person name="Ortiz-Santana B."/>
            <person name="Ovrebo C."/>
            <person name="Racz N."/>
            <person name="Riley R."/>
            <person name="Savchenko A."/>
            <person name="Shiryaev A."/>
            <person name="Soop K."/>
            <person name="Spirin V."/>
            <person name="Szebenyi C."/>
            <person name="Tomsovsky M."/>
            <person name="Tulloss R.E."/>
            <person name="Uehling J."/>
            <person name="Grigoriev I.V."/>
            <person name="Vagvolgyi C."/>
            <person name="Papp T."/>
            <person name="Martin F.M."/>
            <person name="Miettinen O."/>
            <person name="Hibbett D.S."/>
            <person name="Nagy L.G."/>
        </authorList>
    </citation>
    <scope>NUCLEOTIDE SEQUENCE [LARGE SCALE GENOMIC DNA]</scope>
    <source>
        <strain evidence="1 2">NL-1719</strain>
    </source>
</reference>
<dbReference type="Proteomes" id="UP000308600">
    <property type="component" value="Unassembled WGS sequence"/>
</dbReference>